<evidence type="ECO:0008006" key="4">
    <source>
        <dbReference type="Google" id="ProtNLM"/>
    </source>
</evidence>
<feature type="transmembrane region" description="Helical" evidence="1">
    <location>
        <begin position="96"/>
        <end position="120"/>
    </location>
</feature>
<feature type="transmembrane region" description="Helical" evidence="1">
    <location>
        <begin position="20"/>
        <end position="39"/>
    </location>
</feature>
<name>A0ABQ1NRC2_9BACI</name>
<evidence type="ECO:0000256" key="1">
    <source>
        <dbReference type="SAM" id="Phobius"/>
    </source>
</evidence>
<keyword evidence="3" id="KW-1185">Reference proteome</keyword>
<comment type="caution">
    <text evidence="2">The sequence shown here is derived from an EMBL/GenBank/DDBJ whole genome shotgun (WGS) entry which is preliminary data.</text>
</comment>
<feature type="transmembrane region" description="Helical" evidence="1">
    <location>
        <begin position="232"/>
        <end position="250"/>
    </location>
</feature>
<dbReference type="Proteomes" id="UP000619534">
    <property type="component" value="Unassembled WGS sequence"/>
</dbReference>
<reference evidence="3" key="1">
    <citation type="journal article" date="2019" name="Int. J. Syst. Evol. Microbiol.">
        <title>The Global Catalogue of Microorganisms (GCM) 10K type strain sequencing project: providing services to taxonomists for standard genome sequencing and annotation.</title>
        <authorList>
            <consortium name="The Broad Institute Genomics Platform"/>
            <consortium name="The Broad Institute Genome Sequencing Center for Infectious Disease"/>
            <person name="Wu L."/>
            <person name="Ma J."/>
        </authorList>
    </citation>
    <scope>NUCLEOTIDE SEQUENCE [LARGE SCALE GENOMIC DNA]</scope>
    <source>
        <strain evidence="3">CCM 7282</strain>
    </source>
</reference>
<evidence type="ECO:0000313" key="2">
    <source>
        <dbReference type="EMBL" id="GGC81005.1"/>
    </source>
</evidence>
<sequence length="256" mass="28393">MKRKAFTGLWKKEWTLMKTYYLILLLVGLGFAVGVSGMVEDVQLFMLTAMVLILHMFILAALVMFSLNREADQLELFLHNPQSTYMLVGVKFLQSLSFMTVSMTVFGLITIITAGDWIILSLRETALVVFIANIFILGQAILLAVFLLFLWVLHQVLKTYLGGLSILISILLFISLMAVTSWIRESSFYEQIAGWGTVQINIDGLTGDFLNVFGMTVHGGVTGGFPIVLGEVAAWALTVGLLYVVSVVVLDRKVEV</sequence>
<keyword evidence="1" id="KW-0812">Transmembrane</keyword>
<gene>
    <name evidence="2" type="ORF">GCM10007216_09400</name>
</gene>
<keyword evidence="1" id="KW-1133">Transmembrane helix</keyword>
<feature type="transmembrane region" description="Helical" evidence="1">
    <location>
        <begin position="126"/>
        <end position="153"/>
    </location>
</feature>
<accession>A0ABQ1NRC2</accession>
<protein>
    <recommendedName>
        <fullName evidence="4">ABC-2 type transport system permease protein</fullName>
    </recommendedName>
</protein>
<feature type="transmembrane region" description="Helical" evidence="1">
    <location>
        <begin position="160"/>
        <end position="183"/>
    </location>
</feature>
<keyword evidence="1" id="KW-0472">Membrane</keyword>
<organism evidence="2 3">
    <name type="scientific">Thalassobacillus devorans</name>
    <dbReference type="NCBI Taxonomy" id="279813"/>
    <lineage>
        <taxon>Bacteria</taxon>
        <taxon>Bacillati</taxon>
        <taxon>Bacillota</taxon>
        <taxon>Bacilli</taxon>
        <taxon>Bacillales</taxon>
        <taxon>Bacillaceae</taxon>
        <taxon>Thalassobacillus</taxon>
    </lineage>
</organism>
<proteinExistence type="predicted"/>
<evidence type="ECO:0000313" key="3">
    <source>
        <dbReference type="Proteomes" id="UP000619534"/>
    </source>
</evidence>
<dbReference type="RefSeq" id="WP_062440688.1">
    <property type="nucleotide sequence ID" value="NZ_BMCJ01000002.1"/>
</dbReference>
<dbReference type="EMBL" id="BMCJ01000002">
    <property type="protein sequence ID" value="GGC81005.1"/>
    <property type="molecule type" value="Genomic_DNA"/>
</dbReference>
<feature type="transmembrane region" description="Helical" evidence="1">
    <location>
        <begin position="45"/>
        <end position="67"/>
    </location>
</feature>